<dbReference type="AlphaFoldDB" id="A0AA88XI12"/>
<accession>A0AA88XI12</accession>
<name>A0AA88XI12_PINIB</name>
<dbReference type="Proteomes" id="UP001186944">
    <property type="component" value="Unassembled WGS sequence"/>
</dbReference>
<feature type="region of interest" description="Disordered" evidence="1">
    <location>
        <begin position="1"/>
        <end position="36"/>
    </location>
</feature>
<evidence type="ECO:0000313" key="3">
    <source>
        <dbReference type="Proteomes" id="UP001186944"/>
    </source>
</evidence>
<reference evidence="2" key="1">
    <citation type="submission" date="2019-08" db="EMBL/GenBank/DDBJ databases">
        <title>The improved chromosome-level genome for the pearl oyster Pinctada fucata martensii using PacBio sequencing and Hi-C.</title>
        <authorList>
            <person name="Zheng Z."/>
        </authorList>
    </citation>
    <scope>NUCLEOTIDE SEQUENCE</scope>
    <source>
        <strain evidence="2">ZZ-2019</strain>
        <tissue evidence="2">Adductor muscle</tissue>
    </source>
</reference>
<organism evidence="2 3">
    <name type="scientific">Pinctada imbricata</name>
    <name type="common">Atlantic pearl-oyster</name>
    <name type="synonym">Pinctada martensii</name>
    <dbReference type="NCBI Taxonomy" id="66713"/>
    <lineage>
        <taxon>Eukaryota</taxon>
        <taxon>Metazoa</taxon>
        <taxon>Spiralia</taxon>
        <taxon>Lophotrochozoa</taxon>
        <taxon>Mollusca</taxon>
        <taxon>Bivalvia</taxon>
        <taxon>Autobranchia</taxon>
        <taxon>Pteriomorphia</taxon>
        <taxon>Pterioida</taxon>
        <taxon>Pterioidea</taxon>
        <taxon>Pteriidae</taxon>
        <taxon>Pinctada</taxon>
    </lineage>
</organism>
<evidence type="ECO:0000256" key="1">
    <source>
        <dbReference type="SAM" id="MobiDB-lite"/>
    </source>
</evidence>
<gene>
    <name evidence="2" type="ORF">FSP39_020273</name>
</gene>
<comment type="caution">
    <text evidence="2">The sequence shown here is derived from an EMBL/GenBank/DDBJ whole genome shotgun (WGS) entry which is preliminary data.</text>
</comment>
<protein>
    <submittedName>
        <fullName evidence="2">Uncharacterized protein</fullName>
    </submittedName>
</protein>
<dbReference type="EMBL" id="VSWD01000013">
    <property type="protein sequence ID" value="KAK3084858.1"/>
    <property type="molecule type" value="Genomic_DNA"/>
</dbReference>
<keyword evidence="3" id="KW-1185">Reference proteome</keyword>
<evidence type="ECO:0000313" key="2">
    <source>
        <dbReference type="EMBL" id="KAK3084858.1"/>
    </source>
</evidence>
<sequence length="105" mass="11918">MSLSKFSIDDAFDSDEDDNVRVYGSTKQTPVKGPKVRAVTSDEIPLTECQYDFVNQNERALLPSEKTRDQTDVLMTLQLPVLNMLNEEPKPINQYVDMIPNLAIK</sequence>
<proteinExistence type="predicted"/>